<gene>
    <name evidence="1" type="ORF">BK741_20020</name>
</gene>
<evidence type="ECO:0000313" key="1">
    <source>
        <dbReference type="EMBL" id="OUB46043.1"/>
    </source>
</evidence>
<dbReference type="Proteomes" id="UP000195120">
    <property type="component" value="Unassembled WGS sequence"/>
</dbReference>
<organism evidence="1 2">
    <name type="scientific">Bacillus thuringiensis serovar iberica</name>
    <dbReference type="NCBI Taxonomy" id="180866"/>
    <lineage>
        <taxon>Bacteria</taxon>
        <taxon>Bacillati</taxon>
        <taxon>Bacillota</taxon>
        <taxon>Bacilli</taxon>
        <taxon>Bacillales</taxon>
        <taxon>Bacillaceae</taxon>
        <taxon>Bacillus</taxon>
        <taxon>Bacillus cereus group</taxon>
    </lineage>
</organism>
<evidence type="ECO:0000313" key="2">
    <source>
        <dbReference type="Proteomes" id="UP000195120"/>
    </source>
</evidence>
<accession>A0A9X6LP38</accession>
<dbReference type="AlphaFoldDB" id="A0A9X6LP38"/>
<proteinExistence type="predicted"/>
<comment type="caution">
    <text evidence="1">The sequence shown here is derived from an EMBL/GenBank/DDBJ whole genome shotgun (WGS) entry which is preliminary data.</text>
</comment>
<dbReference type="RefSeq" id="WP_086401691.1">
    <property type="nucleotide sequence ID" value="NZ_MOOP01000109.1"/>
</dbReference>
<protein>
    <submittedName>
        <fullName evidence="1">Uncharacterized protein</fullName>
    </submittedName>
</protein>
<reference evidence="1 2" key="1">
    <citation type="submission" date="2016-10" db="EMBL/GenBank/DDBJ databases">
        <title>Comparative genomics of Bacillus thuringiensis reveals a path to pathogens against multiple invertebrate hosts.</title>
        <authorList>
            <person name="Zheng J."/>
            <person name="Gao Q."/>
            <person name="Liu H."/>
            <person name="Peng D."/>
            <person name="Ruan L."/>
            <person name="Sun M."/>
        </authorList>
    </citation>
    <scope>NUCLEOTIDE SEQUENCE [LARGE SCALE GENOMIC DNA]</scope>
    <source>
        <strain evidence="1">BGSC 4BW1</strain>
    </source>
</reference>
<name>A0A9X6LP38_BACTU</name>
<dbReference type="EMBL" id="MOOP01000109">
    <property type="protein sequence ID" value="OUB46043.1"/>
    <property type="molecule type" value="Genomic_DNA"/>
</dbReference>
<sequence>MTVENTQTNVEVLKGKLMEARSIQGDLTRYMAREFMPEVREARQNIGWDKTLTAQGKKEKREKHAFQREAALLTYIENEHKSYSAVLGDIVTAAEDILLKDVEAPSEREQSLFDLEAKKLQNAVTFAATTPAKIEALKNYAALGDRGQAYAKQVHDKFTEMAAEVIQGATNPTDKVALTKALGTVHSQLESLTVSDEQKEIAGILDTAKRMKNAHFVNTAVLGNALKEVSPNTFKYANDRGTHLALFNEEYGEYLQARKYGNLIR</sequence>